<accession>B4D3A1</accession>
<proteinExistence type="predicted"/>
<keyword evidence="2" id="KW-1185">Reference proteome</keyword>
<evidence type="ECO:0000313" key="1">
    <source>
        <dbReference type="EMBL" id="EDY19212.1"/>
    </source>
</evidence>
<protein>
    <submittedName>
        <fullName evidence="1">Uncharacterized protein</fullName>
    </submittedName>
</protein>
<dbReference type="InParanoid" id="B4D3A1"/>
<sequence>MTPAQGGKGSSPIIEKAVADAKALRANTSLPEAQKRKNMRQIFAASFQQIKPLLTPQQLQKWKQIRAERHNNQSTPSAANT</sequence>
<dbReference type="EMBL" id="ABVL01000009">
    <property type="protein sequence ID" value="EDY19212.1"/>
    <property type="molecule type" value="Genomic_DNA"/>
</dbReference>
<dbReference type="Gene3D" id="1.20.120.1490">
    <property type="match status" value="1"/>
</dbReference>
<organism evidence="1 2">
    <name type="scientific">Chthoniobacter flavus Ellin428</name>
    <dbReference type="NCBI Taxonomy" id="497964"/>
    <lineage>
        <taxon>Bacteria</taxon>
        <taxon>Pseudomonadati</taxon>
        <taxon>Verrucomicrobiota</taxon>
        <taxon>Spartobacteria</taxon>
        <taxon>Chthoniobacterales</taxon>
        <taxon>Chthoniobacteraceae</taxon>
        <taxon>Chthoniobacter</taxon>
    </lineage>
</organism>
<reference evidence="1 2" key="1">
    <citation type="journal article" date="2011" name="J. Bacteriol.">
        <title>Genome sequence of Chthoniobacter flavus Ellin428, an aerobic heterotrophic soil bacterium.</title>
        <authorList>
            <person name="Kant R."/>
            <person name="van Passel M.W."/>
            <person name="Palva A."/>
            <person name="Lucas S."/>
            <person name="Lapidus A."/>
            <person name="Glavina Del Rio T."/>
            <person name="Dalin E."/>
            <person name="Tice H."/>
            <person name="Bruce D."/>
            <person name="Goodwin L."/>
            <person name="Pitluck S."/>
            <person name="Larimer F.W."/>
            <person name="Land M.L."/>
            <person name="Hauser L."/>
            <person name="Sangwan P."/>
            <person name="de Vos W.M."/>
            <person name="Janssen P.H."/>
            <person name="Smidt H."/>
        </authorList>
    </citation>
    <scope>NUCLEOTIDE SEQUENCE [LARGE SCALE GENOMIC DNA]</scope>
    <source>
        <strain evidence="1 2">Ellin428</strain>
    </source>
</reference>
<dbReference type="RefSeq" id="WP_006980714.1">
    <property type="nucleotide sequence ID" value="NZ_ABVL01000009.1"/>
</dbReference>
<name>B4D3A1_9BACT</name>
<comment type="caution">
    <text evidence="1">The sequence shown here is derived from an EMBL/GenBank/DDBJ whole genome shotgun (WGS) entry which is preliminary data.</text>
</comment>
<dbReference type="AlphaFoldDB" id="B4D3A1"/>
<dbReference type="Proteomes" id="UP000005824">
    <property type="component" value="Unassembled WGS sequence"/>
</dbReference>
<evidence type="ECO:0000313" key="2">
    <source>
        <dbReference type="Proteomes" id="UP000005824"/>
    </source>
</evidence>
<gene>
    <name evidence="1" type="ORF">CfE428DRAFT_3389</name>
</gene>